<accession>A0AA38WYR6</accession>
<dbReference type="InterPro" id="IPR008030">
    <property type="entry name" value="NmrA-like"/>
</dbReference>
<protein>
    <recommendedName>
        <fullName evidence="3">NmrA-like domain-containing protein</fullName>
    </recommendedName>
</protein>
<evidence type="ECO:0000256" key="2">
    <source>
        <dbReference type="ARBA" id="ARBA00023002"/>
    </source>
</evidence>
<evidence type="ECO:0000256" key="1">
    <source>
        <dbReference type="ARBA" id="ARBA00022857"/>
    </source>
</evidence>
<keyword evidence="1" id="KW-0521">NADP</keyword>
<gene>
    <name evidence="4" type="ORF">H2200_011813</name>
</gene>
<dbReference type="AlphaFoldDB" id="A0AA38WYR6"/>
<reference evidence="4" key="1">
    <citation type="submission" date="2022-10" db="EMBL/GenBank/DDBJ databases">
        <title>Culturing micro-colonial fungi from biological soil crusts in the Mojave desert and describing Neophaeococcomyces mojavensis, and introducing the new genera and species Taxawa tesnikishii.</title>
        <authorList>
            <person name="Kurbessoian T."/>
            <person name="Stajich J.E."/>
        </authorList>
    </citation>
    <scope>NUCLEOTIDE SEQUENCE</scope>
    <source>
        <strain evidence="4">TK_41</strain>
    </source>
</reference>
<evidence type="ECO:0000313" key="4">
    <source>
        <dbReference type="EMBL" id="KAJ9603627.1"/>
    </source>
</evidence>
<dbReference type="Gene3D" id="3.40.50.720">
    <property type="entry name" value="NAD(P)-binding Rossmann-like Domain"/>
    <property type="match status" value="1"/>
</dbReference>
<evidence type="ECO:0000259" key="3">
    <source>
        <dbReference type="Pfam" id="PF05368"/>
    </source>
</evidence>
<keyword evidence="5" id="KW-1185">Reference proteome</keyword>
<dbReference type="Pfam" id="PF05368">
    <property type="entry name" value="NmrA"/>
    <property type="match status" value="1"/>
</dbReference>
<feature type="domain" description="NmrA-like" evidence="3">
    <location>
        <begin position="2"/>
        <end position="246"/>
    </location>
</feature>
<organism evidence="4 5">
    <name type="scientific">Cladophialophora chaetospira</name>
    <dbReference type="NCBI Taxonomy" id="386627"/>
    <lineage>
        <taxon>Eukaryota</taxon>
        <taxon>Fungi</taxon>
        <taxon>Dikarya</taxon>
        <taxon>Ascomycota</taxon>
        <taxon>Pezizomycotina</taxon>
        <taxon>Eurotiomycetes</taxon>
        <taxon>Chaetothyriomycetidae</taxon>
        <taxon>Chaetothyriales</taxon>
        <taxon>Herpotrichiellaceae</taxon>
        <taxon>Cladophialophora</taxon>
    </lineage>
</organism>
<dbReference type="EMBL" id="JAPDRK010000021">
    <property type="protein sequence ID" value="KAJ9603627.1"/>
    <property type="molecule type" value="Genomic_DNA"/>
</dbReference>
<name>A0AA38WYR6_9EURO</name>
<dbReference type="PANTHER" id="PTHR47706">
    <property type="entry name" value="NMRA-LIKE FAMILY PROTEIN"/>
    <property type="match status" value="1"/>
</dbReference>
<dbReference type="SUPFAM" id="SSF51735">
    <property type="entry name" value="NAD(P)-binding Rossmann-fold domains"/>
    <property type="match status" value="1"/>
</dbReference>
<evidence type="ECO:0000313" key="5">
    <source>
        <dbReference type="Proteomes" id="UP001172673"/>
    </source>
</evidence>
<dbReference type="GO" id="GO:0016491">
    <property type="term" value="F:oxidoreductase activity"/>
    <property type="evidence" value="ECO:0007669"/>
    <property type="project" value="UniProtKB-KW"/>
</dbReference>
<comment type="caution">
    <text evidence="4">The sequence shown here is derived from an EMBL/GenBank/DDBJ whole genome shotgun (WGS) entry which is preliminary data.</text>
</comment>
<sequence length="306" mass="34188">MLILIAGVSGNLGRALAQYGLDHGHQIRGFGRSPTKLPSAILTRLESFVECDYYEERTALDKAVSGVDAVICSYVSHADAILESQLALLRAVERAGVKIYHAHSWNANWNKIGFEEFEHYDAYKSFRRHVELTSAIKPVYVFTGIFAEFAFSEIVGIAHLKEDAGEKVMAYWGSGHAKWDFTYFEDAAKFSIDLITTNKSVLAGEGGDFDIRSAEASAKDLAKAYEKVYGKKIKLKPLGDSKYLKEQYAHAVATIDHRKYFSYANSYIQAANDEGIWKVENPTVVGSTDAVERLFEGQIDIPKEYQ</sequence>
<keyword evidence="2" id="KW-0560">Oxidoreductase</keyword>
<dbReference type="PANTHER" id="PTHR47706:SF9">
    <property type="entry name" value="NMRA-LIKE DOMAIN-CONTAINING PROTEIN-RELATED"/>
    <property type="match status" value="1"/>
</dbReference>
<dbReference type="Proteomes" id="UP001172673">
    <property type="component" value="Unassembled WGS sequence"/>
</dbReference>
<dbReference type="InterPro" id="IPR036291">
    <property type="entry name" value="NAD(P)-bd_dom_sf"/>
</dbReference>
<dbReference type="InterPro" id="IPR051609">
    <property type="entry name" value="NmrA/Isoflavone_reductase-like"/>
</dbReference>
<proteinExistence type="predicted"/>